<dbReference type="EC" id="1.13.12.3" evidence="3"/>
<dbReference type="GO" id="GO:0050361">
    <property type="term" value="F:tryptophan 2-monooxygenase activity"/>
    <property type="evidence" value="ECO:0007669"/>
    <property type="project" value="UniProtKB-EC"/>
</dbReference>
<dbReference type="PANTHER" id="PTHR10742:SF410">
    <property type="entry name" value="LYSINE-SPECIFIC HISTONE DEMETHYLASE 2"/>
    <property type="match status" value="1"/>
</dbReference>
<evidence type="ECO:0000256" key="5">
    <source>
        <dbReference type="ARBA" id="ARBA00023070"/>
    </source>
</evidence>
<evidence type="ECO:0000256" key="6">
    <source>
        <dbReference type="ARBA" id="ARBA00047321"/>
    </source>
</evidence>
<dbReference type="InterPro" id="IPR050281">
    <property type="entry name" value="Flavin_monoamine_oxidase"/>
</dbReference>
<evidence type="ECO:0000256" key="4">
    <source>
        <dbReference type="ARBA" id="ARBA00017871"/>
    </source>
</evidence>
<dbReference type="Pfam" id="PF01593">
    <property type="entry name" value="Amino_oxidase"/>
    <property type="match status" value="1"/>
</dbReference>
<proteinExistence type="inferred from homology"/>
<dbReference type="InterPro" id="IPR036188">
    <property type="entry name" value="FAD/NAD-bd_sf"/>
</dbReference>
<evidence type="ECO:0000256" key="3">
    <source>
        <dbReference type="ARBA" id="ARBA00012535"/>
    </source>
</evidence>
<gene>
    <name evidence="8" type="ORF">BDD14_2080</name>
</gene>
<dbReference type="Gene3D" id="1.20.1440.240">
    <property type="match status" value="1"/>
</dbReference>
<accession>A0A4Q7YU48</accession>
<evidence type="ECO:0000313" key="8">
    <source>
        <dbReference type="EMBL" id="RZU40611.1"/>
    </source>
</evidence>
<dbReference type="Gene3D" id="3.90.660.10">
    <property type="match status" value="1"/>
</dbReference>
<sequence>MGITRRDFLMRVGQAGGYSAAFTTMQSLGLMPMKATAAEPIAAAAGAGKGVKLVVLGGGVGGLVTAYEAKKLGYDVTLLEARHRPGGRAWSARNGDVVEFVDGTKQSISWSEGLYQNMGPARLPSVHGTMLGYCRELKVPLEVEVNTSRSSLLQSDKINGGKAICQRKAINDTRGQVSELLTKAIAGGALDQELSTEDRQKMVDVLKIYGPLDKSGKYVGSDRADIKRYPGAGPKTMIVDDHPLSVHELLDANFWSAELYEEAWDWQATMFQPVNGMQQISIALAKSLGPVVVYDAPVTEIAKTAKGVRVGYGNGKHIEADYAVCAMPLTILKKIKADLDPAHRAVVDRGGASYRGSCKVPWESRRFWETDYNIYGGLSFLSQGPSPIWYPSASMFSDRGIIVSGYMDEAMGGFDQLTIEQKFEASRASIEKLHPGHGKELEKPIFCGWKHIKWNEGSWIGQTPKEDYDVITAPDGPIYFAGDHTSHVVGWQEGAAESGRRAVQMICDKVKAARLEGNHRQTVSA</sequence>
<dbReference type="SUPFAM" id="SSF51905">
    <property type="entry name" value="FAD/NAD(P)-binding domain"/>
    <property type="match status" value="1"/>
</dbReference>
<protein>
    <recommendedName>
        <fullName evidence="4">Tryptophan 2-monooxygenase</fullName>
        <ecNumber evidence="3">1.13.12.3</ecNumber>
    </recommendedName>
</protein>
<keyword evidence="9" id="KW-1185">Reference proteome</keyword>
<dbReference type="RefSeq" id="WP_130418659.1">
    <property type="nucleotide sequence ID" value="NZ_SHKW01000001.1"/>
</dbReference>
<comment type="pathway">
    <text evidence="1">Plant hormone metabolism; auxin biosynthesis.</text>
</comment>
<comment type="similarity">
    <text evidence="2">Belongs to the tryptophan 2-monooxygenase family.</text>
</comment>
<dbReference type="InterPro" id="IPR002937">
    <property type="entry name" value="Amino_oxidase"/>
</dbReference>
<dbReference type="AlphaFoldDB" id="A0A4Q7YU48"/>
<organism evidence="8 9">
    <name type="scientific">Edaphobacter modestus</name>
    <dbReference type="NCBI Taxonomy" id="388466"/>
    <lineage>
        <taxon>Bacteria</taxon>
        <taxon>Pseudomonadati</taxon>
        <taxon>Acidobacteriota</taxon>
        <taxon>Terriglobia</taxon>
        <taxon>Terriglobales</taxon>
        <taxon>Acidobacteriaceae</taxon>
        <taxon>Edaphobacter</taxon>
    </lineage>
</organism>
<dbReference type="InterPro" id="IPR006311">
    <property type="entry name" value="TAT_signal"/>
</dbReference>
<reference evidence="8 9" key="1">
    <citation type="submission" date="2019-02" db="EMBL/GenBank/DDBJ databases">
        <title>Genomic Encyclopedia of Archaeal and Bacterial Type Strains, Phase II (KMG-II): from individual species to whole genera.</title>
        <authorList>
            <person name="Goeker M."/>
        </authorList>
    </citation>
    <scope>NUCLEOTIDE SEQUENCE [LARGE SCALE GENOMIC DNA]</scope>
    <source>
        <strain evidence="8 9">DSM 18101</strain>
    </source>
</reference>
<dbReference type="OrthoDB" id="25353at2"/>
<keyword evidence="5" id="KW-0073">Auxin biosynthesis</keyword>
<dbReference type="PROSITE" id="PS51318">
    <property type="entry name" value="TAT"/>
    <property type="match status" value="1"/>
</dbReference>
<name>A0A4Q7YU48_9BACT</name>
<evidence type="ECO:0000259" key="7">
    <source>
        <dbReference type="Pfam" id="PF01593"/>
    </source>
</evidence>
<dbReference type="SUPFAM" id="SSF54373">
    <property type="entry name" value="FAD-linked reductases, C-terminal domain"/>
    <property type="match status" value="1"/>
</dbReference>
<dbReference type="Proteomes" id="UP000292958">
    <property type="component" value="Unassembled WGS sequence"/>
</dbReference>
<feature type="domain" description="Amine oxidase" evidence="7">
    <location>
        <begin position="61"/>
        <end position="506"/>
    </location>
</feature>
<dbReference type="PANTHER" id="PTHR10742">
    <property type="entry name" value="FLAVIN MONOAMINE OXIDASE"/>
    <property type="match status" value="1"/>
</dbReference>
<evidence type="ECO:0000256" key="1">
    <source>
        <dbReference type="ARBA" id="ARBA00004814"/>
    </source>
</evidence>
<evidence type="ECO:0000256" key="2">
    <source>
        <dbReference type="ARBA" id="ARBA00005833"/>
    </source>
</evidence>
<comment type="caution">
    <text evidence="8">The sequence shown here is derived from an EMBL/GenBank/DDBJ whole genome shotgun (WGS) entry which is preliminary data.</text>
</comment>
<comment type="catalytic activity">
    <reaction evidence="6">
        <text>L-tryptophan + O2 = indole-3-acetamide + CO2 + H2O</text>
        <dbReference type="Rhea" id="RHEA:16165"/>
        <dbReference type="ChEBI" id="CHEBI:15377"/>
        <dbReference type="ChEBI" id="CHEBI:15379"/>
        <dbReference type="ChEBI" id="CHEBI:16031"/>
        <dbReference type="ChEBI" id="CHEBI:16526"/>
        <dbReference type="ChEBI" id="CHEBI:57912"/>
        <dbReference type="EC" id="1.13.12.3"/>
    </reaction>
</comment>
<evidence type="ECO:0000313" key="9">
    <source>
        <dbReference type="Proteomes" id="UP000292958"/>
    </source>
</evidence>
<dbReference type="EMBL" id="SHKW01000001">
    <property type="protein sequence ID" value="RZU40611.1"/>
    <property type="molecule type" value="Genomic_DNA"/>
</dbReference>
<dbReference type="GO" id="GO:0009851">
    <property type="term" value="P:auxin biosynthetic process"/>
    <property type="evidence" value="ECO:0007669"/>
    <property type="project" value="UniProtKB-KW"/>
</dbReference>
<dbReference type="Gene3D" id="3.50.50.60">
    <property type="entry name" value="FAD/NAD(P)-binding domain"/>
    <property type="match status" value="1"/>
</dbReference>